<reference evidence="1 2" key="1">
    <citation type="submission" date="2015-05" db="EMBL/GenBank/DDBJ databases">
        <title>Genome sequencing and analysis of members of genus Stenotrophomonas.</title>
        <authorList>
            <person name="Patil P.P."/>
            <person name="Midha S."/>
            <person name="Patil P.B."/>
        </authorList>
    </citation>
    <scope>NUCLEOTIDE SEQUENCE [LARGE SCALE GENOMIC DNA]</scope>
    <source>
        <strain evidence="1 2">DSM 21508</strain>
    </source>
</reference>
<sequence>MVILVQNISRHWRLVHPHDGLSRDFLCGREAFDAAAALALEHHGRTGACVTVEVGAFGGAVDALQLG</sequence>
<keyword evidence="2" id="KW-1185">Reference proteome</keyword>
<name>A0A0R0D8Q2_9GAMM</name>
<evidence type="ECO:0000313" key="1">
    <source>
        <dbReference type="EMBL" id="KRG74570.1"/>
    </source>
</evidence>
<gene>
    <name evidence="1" type="ORF">ABB28_07145</name>
</gene>
<dbReference type="AlphaFoldDB" id="A0A0R0D8Q2"/>
<dbReference type="EMBL" id="LDJK01000023">
    <property type="protein sequence ID" value="KRG74570.1"/>
    <property type="molecule type" value="Genomic_DNA"/>
</dbReference>
<comment type="caution">
    <text evidence="1">The sequence shown here is derived from an EMBL/GenBank/DDBJ whole genome shotgun (WGS) entry which is preliminary data.</text>
</comment>
<organism evidence="1 2">
    <name type="scientific">Stenotrophomonas chelatiphaga</name>
    <dbReference type="NCBI Taxonomy" id="517011"/>
    <lineage>
        <taxon>Bacteria</taxon>
        <taxon>Pseudomonadati</taxon>
        <taxon>Pseudomonadota</taxon>
        <taxon>Gammaproteobacteria</taxon>
        <taxon>Lysobacterales</taxon>
        <taxon>Lysobacteraceae</taxon>
        <taxon>Stenotrophomonas</taxon>
    </lineage>
</organism>
<dbReference type="RefSeq" id="WP_057507970.1">
    <property type="nucleotide sequence ID" value="NZ_LDJK01000023.1"/>
</dbReference>
<dbReference type="Proteomes" id="UP000051386">
    <property type="component" value="Unassembled WGS sequence"/>
</dbReference>
<proteinExistence type="predicted"/>
<evidence type="ECO:0000313" key="2">
    <source>
        <dbReference type="Proteomes" id="UP000051386"/>
    </source>
</evidence>
<dbReference type="PATRIC" id="fig|517011.3.peg.1052"/>
<accession>A0A0R0D8Q2</accession>
<protein>
    <submittedName>
        <fullName evidence="1">Uncharacterized protein</fullName>
    </submittedName>
</protein>